<dbReference type="Pfam" id="PF15244">
    <property type="entry name" value="HSD3"/>
    <property type="match status" value="1"/>
</dbReference>
<dbReference type="GO" id="GO:0120200">
    <property type="term" value="C:rod photoreceptor outer segment"/>
    <property type="evidence" value="ECO:0007669"/>
    <property type="project" value="TreeGrafter"/>
</dbReference>
<reference evidence="2" key="1">
    <citation type="submission" date="2021-06" db="EMBL/GenBank/DDBJ databases">
        <authorList>
            <consortium name="Wellcome Sanger Institute Data Sharing"/>
        </authorList>
    </citation>
    <scope>NUCLEOTIDE SEQUENCE [LARGE SCALE GENOMIC DNA]</scope>
</reference>
<name>A0A8C4SKU1_ERPCA</name>
<dbReference type="Proteomes" id="UP000694620">
    <property type="component" value="Chromosome 16"/>
</dbReference>
<evidence type="ECO:0000256" key="1">
    <source>
        <dbReference type="SAM" id="MobiDB-lite"/>
    </source>
</evidence>
<protein>
    <submittedName>
        <fullName evidence="2">Spermatogenesis associated 7</fullName>
    </submittedName>
</protein>
<reference evidence="2" key="3">
    <citation type="submission" date="2025-09" db="UniProtKB">
        <authorList>
            <consortium name="Ensembl"/>
        </authorList>
    </citation>
    <scope>IDENTIFICATION</scope>
</reference>
<keyword evidence="3" id="KW-1185">Reference proteome</keyword>
<organism evidence="2 3">
    <name type="scientific">Erpetoichthys calabaricus</name>
    <name type="common">Rope fish</name>
    <name type="synonym">Calamoichthys calabaricus</name>
    <dbReference type="NCBI Taxonomy" id="27687"/>
    <lineage>
        <taxon>Eukaryota</taxon>
        <taxon>Metazoa</taxon>
        <taxon>Chordata</taxon>
        <taxon>Craniata</taxon>
        <taxon>Vertebrata</taxon>
        <taxon>Euteleostomi</taxon>
        <taxon>Actinopterygii</taxon>
        <taxon>Polypteriformes</taxon>
        <taxon>Polypteridae</taxon>
        <taxon>Erpetoichthys</taxon>
    </lineage>
</organism>
<sequence>MRSSSQTDVDYSSELSYGSSFPRRNNSASSYSSSESKNTYRSFQDPKQKTYSGDLLEKHSHHFTEHQPFAPRTLKKDSHSFLSQYRYYAAPRRKKVKETTTRMVDHDTQTDQISMTSDADTKDKTELLESDWSKKEAAYKEGKTLDDQSGLNKYLRPSSTRMQQSAEYDLMSSPLRLSVSDRVTSPVMRKVKAEEEEIQYLEFIANLTNEIITMGLYSDRVLERVFHRHVEQNKHRLDEDKMHHLIDVLREDLGISASVLKTTETQGFSKKTAHLDFGLEEDHSLSLQTEETNVSSSPHLYVKESFSTKLPEGNSDQFNNQEPEILQEEFQREEDVTLTLEKNTAQDEIDVDASGNLKDVEVLEQSLAESLFISDKNESLEISSEPC</sequence>
<dbReference type="Ensembl" id="ENSECRT00000018792.1">
    <property type="protein sequence ID" value="ENSECRP00000018420.1"/>
    <property type="gene ID" value="ENSECRG00000012323.1"/>
</dbReference>
<evidence type="ECO:0000313" key="2">
    <source>
        <dbReference type="Ensembl" id="ENSECRP00000018420.1"/>
    </source>
</evidence>
<dbReference type="GO" id="GO:0005930">
    <property type="term" value="C:axoneme"/>
    <property type="evidence" value="ECO:0007669"/>
    <property type="project" value="TreeGrafter"/>
</dbReference>
<dbReference type="PANTHER" id="PTHR14917">
    <property type="entry name" value="SPERMATOGENESIS-ASSOCIATED PROTEIN 7"/>
    <property type="match status" value="1"/>
</dbReference>
<feature type="region of interest" description="Disordered" evidence="1">
    <location>
        <begin position="1"/>
        <end position="53"/>
    </location>
</feature>
<dbReference type="GO" id="GO:0000226">
    <property type="term" value="P:microtubule cytoskeleton organization"/>
    <property type="evidence" value="ECO:0007669"/>
    <property type="project" value="TreeGrafter"/>
</dbReference>
<dbReference type="GeneTree" id="ENSGT00390000014113"/>
<accession>A0A8C4SKU1</accession>
<feature type="compositionally biased region" description="Low complexity" evidence="1">
    <location>
        <begin position="23"/>
        <end position="42"/>
    </location>
</feature>
<evidence type="ECO:0000313" key="3">
    <source>
        <dbReference type="Proteomes" id="UP000694620"/>
    </source>
</evidence>
<reference evidence="2" key="2">
    <citation type="submission" date="2025-08" db="UniProtKB">
        <authorList>
            <consortium name="Ensembl"/>
        </authorList>
    </citation>
    <scope>IDENTIFICATION</scope>
</reference>
<gene>
    <name evidence="2" type="primary">spata7</name>
</gene>
<dbReference type="PANTHER" id="PTHR14917:SF4">
    <property type="entry name" value="SPERMATOGENESIS-ASSOCIATED 7"/>
    <property type="match status" value="1"/>
</dbReference>
<dbReference type="GO" id="GO:0120206">
    <property type="term" value="C:photoreceptor distal connecting cilium"/>
    <property type="evidence" value="ECO:0007669"/>
    <property type="project" value="TreeGrafter"/>
</dbReference>
<dbReference type="GO" id="GO:0045494">
    <property type="term" value="P:photoreceptor cell maintenance"/>
    <property type="evidence" value="ECO:0007669"/>
    <property type="project" value="TreeGrafter"/>
</dbReference>
<dbReference type="AlphaFoldDB" id="A0A8C4SKU1"/>
<feature type="compositionally biased region" description="Polar residues" evidence="1">
    <location>
        <begin position="1"/>
        <end position="19"/>
    </location>
</feature>
<dbReference type="GO" id="GO:0036064">
    <property type="term" value="C:ciliary basal body"/>
    <property type="evidence" value="ECO:0007669"/>
    <property type="project" value="TreeGrafter"/>
</dbReference>
<dbReference type="InterPro" id="IPR029357">
    <property type="entry name" value="SPATA7"/>
</dbReference>
<proteinExistence type="predicted"/>